<dbReference type="RefSeq" id="WP_186835772.1">
    <property type="nucleotide sequence ID" value="NZ_JACOPD010000001.1"/>
</dbReference>
<dbReference type="InterPro" id="IPR015943">
    <property type="entry name" value="WD40/YVTN_repeat-like_dom_sf"/>
</dbReference>
<evidence type="ECO:0000313" key="2">
    <source>
        <dbReference type="EMBL" id="MBC5679383.1"/>
    </source>
</evidence>
<evidence type="ECO:0000256" key="1">
    <source>
        <dbReference type="SAM" id="Phobius"/>
    </source>
</evidence>
<gene>
    <name evidence="2" type="ORF">H8S01_00170</name>
</gene>
<dbReference type="SUPFAM" id="SSF110296">
    <property type="entry name" value="Oligoxyloglucan reducing end-specific cellobiohydrolase"/>
    <property type="match status" value="1"/>
</dbReference>
<keyword evidence="1" id="KW-0812">Transmembrane</keyword>
<keyword evidence="1" id="KW-0472">Membrane</keyword>
<accession>A0ABR7FX48</accession>
<feature type="transmembrane region" description="Helical" evidence="1">
    <location>
        <begin position="7"/>
        <end position="30"/>
    </location>
</feature>
<dbReference type="EMBL" id="JACOPD010000001">
    <property type="protein sequence ID" value="MBC5679383.1"/>
    <property type="molecule type" value="Genomic_DNA"/>
</dbReference>
<protein>
    <submittedName>
        <fullName evidence="2">Exo-alpha-sialidase</fullName>
    </submittedName>
</protein>
<proteinExistence type="predicted"/>
<organism evidence="2 3">
    <name type="scientific">Lachnospira hominis</name>
    <name type="common">ex Liu et al. 2021</name>
    <dbReference type="NCBI Taxonomy" id="2763051"/>
    <lineage>
        <taxon>Bacteria</taxon>
        <taxon>Bacillati</taxon>
        <taxon>Bacillota</taxon>
        <taxon>Clostridia</taxon>
        <taxon>Lachnospirales</taxon>
        <taxon>Lachnospiraceae</taxon>
        <taxon>Lachnospira</taxon>
    </lineage>
</organism>
<comment type="caution">
    <text evidence="2">The sequence shown here is derived from an EMBL/GenBank/DDBJ whole genome shotgun (WGS) entry which is preliminary data.</text>
</comment>
<reference evidence="2 3" key="1">
    <citation type="submission" date="2020-08" db="EMBL/GenBank/DDBJ databases">
        <title>Genome public.</title>
        <authorList>
            <person name="Liu C."/>
            <person name="Sun Q."/>
        </authorList>
    </citation>
    <scope>NUCLEOTIDE SEQUENCE [LARGE SCALE GENOMIC DNA]</scope>
    <source>
        <strain evidence="2 3">NSJ-43</strain>
    </source>
</reference>
<keyword evidence="3" id="KW-1185">Reference proteome</keyword>
<name>A0ABR7FX48_9FIRM</name>
<sequence length="478" mass="53630">MSDKKKIYNIILKAAIAAGFILVFWFIWYYHYREDKAGQIVLKSRYTFSVRIDSNGNVVNGEEDSDSVDHTLADAFGNLKIDEIGDVWIREFTAQYTQKYLAWSKQLKKITLNKTQILNESENTVLISFSAGMNEHDSENFASWNGVLDDGRLSCEWVVSFYIDNHYDGTATIYVKSIDTPEDYGIAQYNQNKKNNVDKVDETQKKSLTNYEIKNNTLSVTYDGGEKYINVPVDTSNLLFSGDSTTELKKGSYYISTTKTAFVYGGKVSGNNKVPVTLVYTNDMGANWITCEIDKIYTSTYYYVEFFDENSGVMAVGYDKNEQQQSSRIYSTTDGGETWNTVGAGPATNIIKGIKYIDEKIGFFCYDYVDGMDSNLYMTSDSGKTFSKIILEPQELDSTALDAVSSGQSSSADNKLKWSDVYKEALVPVYGSDGTITVYLTQGAGGVYNNGKTAAMYQSTDKGTTFKYIGQYEINKNN</sequence>
<dbReference type="Proteomes" id="UP000628463">
    <property type="component" value="Unassembled WGS sequence"/>
</dbReference>
<keyword evidence="1" id="KW-1133">Transmembrane helix</keyword>
<dbReference type="Gene3D" id="2.130.10.10">
    <property type="entry name" value="YVTN repeat-like/Quinoprotein amine dehydrogenase"/>
    <property type="match status" value="1"/>
</dbReference>
<evidence type="ECO:0000313" key="3">
    <source>
        <dbReference type="Proteomes" id="UP000628463"/>
    </source>
</evidence>